<name>A0A8J5THE4_ZIZPA</name>
<feature type="region of interest" description="Disordered" evidence="1">
    <location>
        <begin position="37"/>
        <end position="92"/>
    </location>
</feature>
<organism evidence="2 3">
    <name type="scientific">Zizania palustris</name>
    <name type="common">Northern wild rice</name>
    <dbReference type="NCBI Taxonomy" id="103762"/>
    <lineage>
        <taxon>Eukaryota</taxon>
        <taxon>Viridiplantae</taxon>
        <taxon>Streptophyta</taxon>
        <taxon>Embryophyta</taxon>
        <taxon>Tracheophyta</taxon>
        <taxon>Spermatophyta</taxon>
        <taxon>Magnoliopsida</taxon>
        <taxon>Liliopsida</taxon>
        <taxon>Poales</taxon>
        <taxon>Poaceae</taxon>
        <taxon>BOP clade</taxon>
        <taxon>Oryzoideae</taxon>
        <taxon>Oryzeae</taxon>
        <taxon>Zizaniinae</taxon>
        <taxon>Zizania</taxon>
    </lineage>
</organism>
<evidence type="ECO:0000313" key="2">
    <source>
        <dbReference type="EMBL" id="KAG8083393.1"/>
    </source>
</evidence>
<protein>
    <submittedName>
        <fullName evidence="2">Uncharacterized protein</fullName>
    </submittedName>
</protein>
<evidence type="ECO:0000313" key="3">
    <source>
        <dbReference type="Proteomes" id="UP000729402"/>
    </source>
</evidence>
<gene>
    <name evidence="2" type="ORF">GUJ93_ZPchr0015g6610</name>
</gene>
<reference evidence="2" key="2">
    <citation type="submission" date="2021-02" db="EMBL/GenBank/DDBJ databases">
        <authorList>
            <person name="Kimball J.A."/>
            <person name="Haas M.W."/>
            <person name="Macchietto M."/>
            <person name="Kono T."/>
            <person name="Duquette J."/>
            <person name="Shao M."/>
        </authorList>
    </citation>
    <scope>NUCLEOTIDE SEQUENCE</scope>
    <source>
        <tissue evidence="2">Fresh leaf tissue</tissue>
    </source>
</reference>
<feature type="compositionally biased region" description="Acidic residues" evidence="1">
    <location>
        <begin position="81"/>
        <end position="90"/>
    </location>
</feature>
<evidence type="ECO:0000256" key="1">
    <source>
        <dbReference type="SAM" id="MobiDB-lite"/>
    </source>
</evidence>
<dbReference type="AlphaFoldDB" id="A0A8J5THE4"/>
<dbReference type="Proteomes" id="UP000729402">
    <property type="component" value="Unassembled WGS sequence"/>
</dbReference>
<keyword evidence="3" id="KW-1185">Reference proteome</keyword>
<comment type="caution">
    <text evidence="2">The sequence shown here is derived from an EMBL/GenBank/DDBJ whole genome shotgun (WGS) entry which is preliminary data.</text>
</comment>
<feature type="region of interest" description="Disordered" evidence="1">
    <location>
        <begin position="1"/>
        <end position="21"/>
    </location>
</feature>
<sequence>MELSAVKKQSRVEPLRAVNPLTPEPLKVVACSFYVSTDGDAADPTPRPLPPPTDSALQQQRRVGGSDEEKGAPQTQIEEAKEAEEEEEAEDHLAAHGEAYLEQTGEATKVLTSCEELLPSPTNAGAEDQGKEDGDKDIALPAAVVAPDKGGVADRRDQHIVFFLGSGGMAVANGEKSKVVGGVCVGVGLANRPTGRISTGRLRWVVPPRLCRSHPRRASA</sequence>
<reference evidence="2" key="1">
    <citation type="journal article" date="2021" name="bioRxiv">
        <title>Whole Genome Assembly and Annotation of Northern Wild Rice, Zizania palustris L., Supports a Whole Genome Duplication in the Zizania Genus.</title>
        <authorList>
            <person name="Haas M."/>
            <person name="Kono T."/>
            <person name="Macchietto M."/>
            <person name="Millas R."/>
            <person name="McGilp L."/>
            <person name="Shao M."/>
            <person name="Duquette J."/>
            <person name="Hirsch C.N."/>
            <person name="Kimball J."/>
        </authorList>
    </citation>
    <scope>NUCLEOTIDE SEQUENCE</scope>
    <source>
        <tissue evidence="2">Fresh leaf tissue</tissue>
    </source>
</reference>
<dbReference type="EMBL" id="JAAALK010000085">
    <property type="protein sequence ID" value="KAG8083393.1"/>
    <property type="molecule type" value="Genomic_DNA"/>
</dbReference>
<accession>A0A8J5THE4</accession>
<proteinExistence type="predicted"/>